<feature type="compositionally biased region" description="Pro residues" evidence="1">
    <location>
        <begin position="33"/>
        <end position="44"/>
    </location>
</feature>
<accession>A0A6P2CWK3</accession>
<feature type="compositionally biased region" description="Low complexity" evidence="1">
    <location>
        <begin position="45"/>
        <end position="54"/>
    </location>
</feature>
<dbReference type="Proteomes" id="UP000464178">
    <property type="component" value="Chromosome"/>
</dbReference>
<protein>
    <submittedName>
        <fullName evidence="2">Uncharacterized protein</fullName>
    </submittedName>
</protein>
<feature type="region of interest" description="Disordered" evidence="1">
    <location>
        <begin position="31"/>
        <end position="54"/>
    </location>
</feature>
<dbReference type="RefSeq" id="WP_162667769.1">
    <property type="nucleotide sequence ID" value="NZ_LR593886.1"/>
</dbReference>
<organism evidence="2 3">
    <name type="scientific">Gemmata massiliana</name>
    <dbReference type="NCBI Taxonomy" id="1210884"/>
    <lineage>
        <taxon>Bacteria</taxon>
        <taxon>Pseudomonadati</taxon>
        <taxon>Planctomycetota</taxon>
        <taxon>Planctomycetia</taxon>
        <taxon>Gemmatales</taxon>
        <taxon>Gemmataceae</taxon>
        <taxon>Gemmata</taxon>
    </lineage>
</organism>
<dbReference type="KEGG" id="gms:SOIL9_47370"/>
<reference evidence="2 3" key="1">
    <citation type="submission" date="2019-05" db="EMBL/GenBank/DDBJ databases">
        <authorList>
            <consortium name="Science for Life Laboratories"/>
        </authorList>
    </citation>
    <scope>NUCLEOTIDE SEQUENCE [LARGE SCALE GENOMIC DNA]</scope>
    <source>
        <strain evidence="2">Soil9</strain>
    </source>
</reference>
<dbReference type="EMBL" id="LR593886">
    <property type="protein sequence ID" value="VTR92977.1"/>
    <property type="molecule type" value="Genomic_DNA"/>
</dbReference>
<gene>
    <name evidence="2" type="ORF">SOIL9_47370</name>
</gene>
<keyword evidence="3" id="KW-1185">Reference proteome</keyword>
<name>A0A6P2CWK3_9BACT</name>
<dbReference type="AlphaFoldDB" id="A0A6P2CWK3"/>
<proteinExistence type="predicted"/>
<sequence length="70" mass="7378">MSFRARLSVFALEQRENPSVSVLDPIGGIAPPLTEPVPPPPPTTPVVVAPTTPTDPLLGTNPIYQIPLVP</sequence>
<evidence type="ECO:0000256" key="1">
    <source>
        <dbReference type="SAM" id="MobiDB-lite"/>
    </source>
</evidence>
<evidence type="ECO:0000313" key="2">
    <source>
        <dbReference type="EMBL" id="VTR92977.1"/>
    </source>
</evidence>
<evidence type="ECO:0000313" key="3">
    <source>
        <dbReference type="Proteomes" id="UP000464178"/>
    </source>
</evidence>